<accession>A0A5B0Q4W2</accession>
<dbReference type="EMBL" id="VSWC01000028">
    <property type="protein sequence ID" value="KAA1108241.1"/>
    <property type="molecule type" value="Genomic_DNA"/>
</dbReference>
<comment type="caution">
    <text evidence="3">The sequence shown here is derived from an EMBL/GenBank/DDBJ whole genome shotgun (WGS) entry which is preliminary data.</text>
</comment>
<evidence type="ECO:0000313" key="4">
    <source>
        <dbReference type="Proteomes" id="UP000324748"/>
    </source>
</evidence>
<evidence type="ECO:0000256" key="1">
    <source>
        <dbReference type="SAM" id="MobiDB-lite"/>
    </source>
</evidence>
<reference evidence="3 4" key="1">
    <citation type="submission" date="2019-05" db="EMBL/GenBank/DDBJ databases">
        <title>Emergence of the Ug99 lineage of the wheat stem rust pathogen through somatic hybridization.</title>
        <authorList>
            <person name="Li F."/>
            <person name="Upadhyaya N.M."/>
            <person name="Sperschneider J."/>
            <person name="Matny O."/>
            <person name="Nguyen-Phuc H."/>
            <person name="Mago R."/>
            <person name="Raley C."/>
            <person name="Miller M.E."/>
            <person name="Silverstein K.A.T."/>
            <person name="Henningsen E."/>
            <person name="Hirsch C.D."/>
            <person name="Visser B."/>
            <person name="Pretorius Z.A."/>
            <person name="Steffenson B.J."/>
            <person name="Schwessinger B."/>
            <person name="Dodds P.N."/>
            <person name="Figueroa M."/>
        </authorList>
    </citation>
    <scope>NUCLEOTIDE SEQUENCE [LARGE SCALE GENOMIC DNA]</scope>
    <source>
        <strain evidence="3">21-0</strain>
    </source>
</reference>
<feature type="chain" id="PRO_5022964019" evidence="2">
    <location>
        <begin position="21"/>
        <end position="282"/>
    </location>
</feature>
<keyword evidence="4" id="KW-1185">Reference proteome</keyword>
<proteinExistence type="predicted"/>
<sequence>MVLSVLLSALMIFRYQKLVTENNHRDAGSGYHNTDPSGAQMPIAPSPSDRAVDPSVVFKKWSLEKGTLPPIPKGGDGDPDPSLSLEKGHGSQVPAKDAPFPRLLAWDGSLPLHQGNVTVVDSRTGSPVYTIMPVPHKHRSFAIANRQGHIILAARDEIKGRCGQISTYNIPSSVSYTVYPWSSDNERWMMEIKGNGRDIKSQKLRYNWHSQGNKGQISFMSNGTQAADFESNQMIDKSDWQVDFLGQVQSVSTLKIEETTLSDHYFLGLWVMVKYRITQCAA</sequence>
<keyword evidence="2" id="KW-0732">Signal</keyword>
<evidence type="ECO:0000256" key="2">
    <source>
        <dbReference type="SAM" id="SignalP"/>
    </source>
</evidence>
<dbReference type="OrthoDB" id="2496588at2759"/>
<gene>
    <name evidence="3" type="ORF">PGT21_005564</name>
</gene>
<organism evidence="3 4">
    <name type="scientific">Puccinia graminis f. sp. tritici</name>
    <dbReference type="NCBI Taxonomy" id="56615"/>
    <lineage>
        <taxon>Eukaryota</taxon>
        <taxon>Fungi</taxon>
        <taxon>Dikarya</taxon>
        <taxon>Basidiomycota</taxon>
        <taxon>Pucciniomycotina</taxon>
        <taxon>Pucciniomycetes</taxon>
        <taxon>Pucciniales</taxon>
        <taxon>Pucciniaceae</taxon>
        <taxon>Puccinia</taxon>
    </lineage>
</organism>
<name>A0A5B0Q4W2_PUCGR</name>
<feature type="signal peptide" evidence="2">
    <location>
        <begin position="1"/>
        <end position="20"/>
    </location>
</feature>
<protein>
    <submittedName>
        <fullName evidence="3">Uncharacterized protein</fullName>
    </submittedName>
</protein>
<feature type="region of interest" description="Disordered" evidence="1">
    <location>
        <begin position="67"/>
        <end position="95"/>
    </location>
</feature>
<dbReference type="AlphaFoldDB" id="A0A5B0Q4W2"/>
<dbReference type="Proteomes" id="UP000324748">
    <property type="component" value="Unassembled WGS sequence"/>
</dbReference>
<evidence type="ECO:0000313" key="3">
    <source>
        <dbReference type="EMBL" id="KAA1108241.1"/>
    </source>
</evidence>
<feature type="region of interest" description="Disordered" evidence="1">
    <location>
        <begin position="24"/>
        <end position="51"/>
    </location>
</feature>